<name>A0ABT0L693_9GAMM</name>
<gene>
    <name evidence="1" type="ORF">L2764_01485</name>
</gene>
<reference evidence="1 2" key="1">
    <citation type="submission" date="2022-01" db="EMBL/GenBank/DDBJ databases">
        <title>Whole genome-based taxonomy of the Shewanellaceae.</title>
        <authorList>
            <person name="Martin-Rodriguez A.J."/>
        </authorList>
    </citation>
    <scope>NUCLEOTIDE SEQUENCE [LARGE SCALE GENOMIC DNA]</scope>
    <source>
        <strain evidence="1 2">DSM 17177</strain>
    </source>
</reference>
<dbReference type="Proteomes" id="UP001203423">
    <property type="component" value="Unassembled WGS sequence"/>
</dbReference>
<dbReference type="Gene3D" id="3.40.50.2300">
    <property type="match status" value="1"/>
</dbReference>
<proteinExistence type="predicted"/>
<sequence length="113" mass="13202">MMIRKVLHHPTYQVCTINSDTLPQQLDDQPDLIIIDISPHDPKQLQYIITRLTNDLGQKHYFLPPVLALTDFNTSKRQHALETGLYDLCYFPIIEEELSLRLRQACLTIDKKK</sequence>
<comment type="caution">
    <text evidence="1">The sequence shown here is derived from an EMBL/GenBank/DDBJ whole genome shotgun (WGS) entry which is preliminary data.</text>
</comment>
<dbReference type="SUPFAM" id="SSF52172">
    <property type="entry name" value="CheY-like"/>
    <property type="match status" value="1"/>
</dbReference>
<protein>
    <recommendedName>
        <fullName evidence="3">Response regulator</fullName>
    </recommendedName>
</protein>
<evidence type="ECO:0008006" key="3">
    <source>
        <dbReference type="Google" id="ProtNLM"/>
    </source>
</evidence>
<organism evidence="1 2">
    <name type="scientific">Shewanella surugensis</name>
    <dbReference type="NCBI Taxonomy" id="212020"/>
    <lineage>
        <taxon>Bacteria</taxon>
        <taxon>Pseudomonadati</taxon>
        <taxon>Pseudomonadota</taxon>
        <taxon>Gammaproteobacteria</taxon>
        <taxon>Alteromonadales</taxon>
        <taxon>Shewanellaceae</taxon>
        <taxon>Shewanella</taxon>
    </lineage>
</organism>
<dbReference type="EMBL" id="JAKIKS010000003">
    <property type="protein sequence ID" value="MCL1123185.1"/>
    <property type="molecule type" value="Genomic_DNA"/>
</dbReference>
<evidence type="ECO:0000313" key="1">
    <source>
        <dbReference type="EMBL" id="MCL1123185.1"/>
    </source>
</evidence>
<dbReference type="InterPro" id="IPR011006">
    <property type="entry name" value="CheY-like_superfamily"/>
</dbReference>
<dbReference type="RefSeq" id="WP_248938473.1">
    <property type="nucleotide sequence ID" value="NZ_JAKIKS010000003.1"/>
</dbReference>
<accession>A0ABT0L693</accession>
<keyword evidence="2" id="KW-1185">Reference proteome</keyword>
<evidence type="ECO:0000313" key="2">
    <source>
        <dbReference type="Proteomes" id="UP001203423"/>
    </source>
</evidence>